<evidence type="ECO:0000256" key="1">
    <source>
        <dbReference type="ARBA" id="ARBA00022527"/>
    </source>
</evidence>
<dbReference type="RefSeq" id="WP_175602300.1">
    <property type="nucleotide sequence ID" value="NZ_JABWGO010000005.1"/>
</dbReference>
<keyword evidence="4" id="KW-0547">Nucleotide-binding</keyword>
<proteinExistence type="predicted"/>
<feature type="region of interest" description="Disordered" evidence="2">
    <location>
        <begin position="1"/>
        <end position="22"/>
    </location>
</feature>
<keyword evidence="1" id="KW-0808">Transferase</keyword>
<dbReference type="GO" id="GO:0005524">
    <property type="term" value="F:ATP binding"/>
    <property type="evidence" value="ECO:0007669"/>
    <property type="project" value="UniProtKB-KW"/>
</dbReference>
<feature type="region of interest" description="Disordered" evidence="2">
    <location>
        <begin position="101"/>
        <end position="131"/>
    </location>
</feature>
<dbReference type="InterPro" id="IPR003594">
    <property type="entry name" value="HATPase_dom"/>
</dbReference>
<dbReference type="PANTHER" id="PTHR35526">
    <property type="entry name" value="ANTI-SIGMA-F FACTOR RSBW-RELATED"/>
    <property type="match status" value="1"/>
</dbReference>
<dbReference type="AlphaFoldDB" id="A0A7Y6IRW3"/>
<keyword evidence="5" id="KW-1185">Reference proteome</keyword>
<dbReference type="InterPro" id="IPR050267">
    <property type="entry name" value="Anti-sigma-factor_SerPK"/>
</dbReference>
<gene>
    <name evidence="4" type="ORF">HT134_21745</name>
</gene>
<sequence>MNPIPGTTAARSGRPLPPPPAAARRRAFETVGELVDVRAFVTAVARSAGLPGLRVERVVLAANEVATNSFEHATGGCEITMWVESGTLVCQIDDDGRLDDGQLGGGRLDDGRLGGDGRLGEAARVPPPGLESRGHGLMLVDEITDLVRRHSHAGGTSTRLHFTLA</sequence>
<evidence type="ECO:0000259" key="3">
    <source>
        <dbReference type="Pfam" id="PF13581"/>
    </source>
</evidence>
<keyword evidence="1" id="KW-0723">Serine/threonine-protein kinase</keyword>
<dbReference type="SUPFAM" id="SSF55874">
    <property type="entry name" value="ATPase domain of HSP90 chaperone/DNA topoisomerase II/histidine kinase"/>
    <property type="match status" value="1"/>
</dbReference>
<accession>A0A7Y6IRW3</accession>
<reference evidence="4 5" key="1">
    <citation type="submission" date="2020-06" db="EMBL/GenBank/DDBJ databases">
        <authorList>
            <person name="Chanama M."/>
        </authorList>
    </citation>
    <scope>NUCLEOTIDE SEQUENCE [LARGE SCALE GENOMIC DNA]</scope>
    <source>
        <strain evidence="4 5">TBRC6557</strain>
    </source>
</reference>
<evidence type="ECO:0000313" key="5">
    <source>
        <dbReference type="Proteomes" id="UP000546126"/>
    </source>
</evidence>
<keyword evidence="1" id="KW-0418">Kinase</keyword>
<dbReference type="CDD" id="cd16936">
    <property type="entry name" value="HATPase_RsbW-like"/>
    <property type="match status" value="1"/>
</dbReference>
<name>A0A7Y6IRW3_9ACTN</name>
<keyword evidence="4" id="KW-0067">ATP-binding</keyword>
<dbReference type="PANTHER" id="PTHR35526:SF3">
    <property type="entry name" value="ANTI-SIGMA-F FACTOR RSBW"/>
    <property type="match status" value="1"/>
</dbReference>
<organism evidence="4 5">
    <name type="scientific">Nonomuraea rhodomycinica</name>
    <dbReference type="NCBI Taxonomy" id="1712872"/>
    <lineage>
        <taxon>Bacteria</taxon>
        <taxon>Bacillati</taxon>
        <taxon>Actinomycetota</taxon>
        <taxon>Actinomycetes</taxon>
        <taxon>Streptosporangiales</taxon>
        <taxon>Streptosporangiaceae</taxon>
        <taxon>Nonomuraea</taxon>
    </lineage>
</organism>
<feature type="domain" description="Histidine kinase/HSP90-like ATPase" evidence="3">
    <location>
        <begin position="33"/>
        <end position="160"/>
    </location>
</feature>
<evidence type="ECO:0000313" key="4">
    <source>
        <dbReference type="EMBL" id="NUW42743.1"/>
    </source>
</evidence>
<dbReference type="Pfam" id="PF13581">
    <property type="entry name" value="HATPase_c_2"/>
    <property type="match status" value="1"/>
</dbReference>
<dbReference type="EMBL" id="JABWGO010000005">
    <property type="protein sequence ID" value="NUW42743.1"/>
    <property type="molecule type" value="Genomic_DNA"/>
</dbReference>
<dbReference type="InterPro" id="IPR036890">
    <property type="entry name" value="HATPase_C_sf"/>
</dbReference>
<comment type="caution">
    <text evidence="4">The sequence shown here is derived from an EMBL/GenBank/DDBJ whole genome shotgun (WGS) entry which is preliminary data.</text>
</comment>
<protein>
    <submittedName>
        <fullName evidence="4">ATP-binding protein</fullName>
    </submittedName>
</protein>
<dbReference type="Proteomes" id="UP000546126">
    <property type="component" value="Unassembled WGS sequence"/>
</dbReference>
<dbReference type="Gene3D" id="3.30.565.10">
    <property type="entry name" value="Histidine kinase-like ATPase, C-terminal domain"/>
    <property type="match status" value="1"/>
</dbReference>
<dbReference type="GO" id="GO:0004674">
    <property type="term" value="F:protein serine/threonine kinase activity"/>
    <property type="evidence" value="ECO:0007669"/>
    <property type="project" value="UniProtKB-KW"/>
</dbReference>
<evidence type="ECO:0000256" key="2">
    <source>
        <dbReference type="SAM" id="MobiDB-lite"/>
    </source>
</evidence>
<feature type="compositionally biased region" description="Basic and acidic residues" evidence="2">
    <location>
        <begin position="107"/>
        <end position="121"/>
    </location>
</feature>